<dbReference type="OrthoDB" id="8635520at2"/>
<keyword evidence="3" id="KW-1185">Reference proteome</keyword>
<comment type="caution">
    <text evidence="2">The sequence shown here is derived from an EMBL/GenBank/DDBJ whole genome shotgun (WGS) entry which is preliminary data.</text>
</comment>
<dbReference type="InterPro" id="IPR000835">
    <property type="entry name" value="HTH_MarR-typ"/>
</dbReference>
<proteinExistence type="predicted"/>
<gene>
    <name evidence="2" type="ORF">H0A68_18165</name>
</gene>
<evidence type="ECO:0000313" key="2">
    <source>
        <dbReference type="EMBL" id="NYT38807.1"/>
    </source>
</evidence>
<dbReference type="EMBL" id="JACCEW010000007">
    <property type="protein sequence ID" value="NYT38807.1"/>
    <property type="molecule type" value="Genomic_DNA"/>
</dbReference>
<dbReference type="Proteomes" id="UP000580517">
    <property type="component" value="Unassembled WGS sequence"/>
</dbReference>
<organism evidence="2 3">
    <name type="scientific">Allopusillimonas soli</name>
    <dbReference type="NCBI Taxonomy" id="659016"/>
    <lineage>
        <taxon>Bacteria</taxon>
        <taxon>Pseudomonadati</taxon>
        <taxon>Pseudomonadota</taxon>
        <taxon>Betaproteobacteria</taxon>
        <taxon>Burkholderiales</taxon>
        <taxon>Alcaligenaceae</taxon>
        <taxon>Allopusillimonas</taxon>
    </lineage>
</organism>
<reference evidence="2 3" key="1">
    <citation type="submission" date="2020-07" db="EMBL/GenBank/DDBJ databases">
        <title>Taxonomic revisions and descriptions of new bacterial species based on genomic comparisons in the high-G+C-content subgroup of the family Alcaligenaceae.</title>
        <authorList>
            <person name="Szabo A."/>
            <person name="Felfoldi T."/>
        </authorList>
    </citation>
    <scope>NUCLEOTIDE SEQUENCE [LARGE SCALE GENOMIC DNA]</scope>
    <source>
        <strain evidence="2 3">DSM 25264</strain>
    </source>
</reference>
<dbReference type="SUPFAM" id="SSF46785">
    <property type="entry name" value="Winged helix' DNA-binding domain"/>
    <property type="match status" value="1"/>
</dbReference>
<evidence type="ECO:0000259" key="1">
    <source>
        <dbReference type="SMART" id="SM00347"/>
    </source>
</evidence>
<evidence type="ECO:0000313" key="3">
    <source>
        <dbReference type="Proteomes" id="UP000580517"/>
    </source>
</evidence>
<dbReference type="Pfam" id="PF12802">
    <property type="entry name" value="MarR_2"/>
    <property type="match status" value="1"/>
</dbReference>
<protein>
    <submittedName>
        <fullName evidence="2">MarR family transcriptional regulator</fullName>
    </submittedName>
</protein>
<feature type="domain" description="HTH marR-type" evidence="1">
    <location>
        <begin position="50"/>
        <end position="144"/>
    </location>
</feature>
<dbReference type="Gene3D" id="1.10.10.10">
    <property type="entry name" value="Winged helix-like DNA-binding domain superfamily/Winged helix DNA-binding domain"/>
    <property type="match status" value="1"/>
</dbReference>
<dbReference type="InterPro" id="IPR039422">
    <property type="entry name" value="MarR/SlyA-like"/>
</dbReference>
<dbReference type="InterPro" id="IPR036390">
    <property type="entry name" value="WH_DNA-bd_sf"/>
</dbReference>
<dbReference type="InterPro" id="IPR036388">
    <property type="entry name" value="WH-like_DNA-bd_sf"/>
</dbReference>
<dbReference type="PANTHER" id="PTHR33164:SF106">
    <property type="entry name" value="TRANSCRIPTIONAL REGULATORY PROTEIN"/>
    <property type="match status" value="1"/>
</dbReference>
<dbReference type="GO" id="GO:0006950">
    <property type="term" value="P:response to stress"/>
    <property type="evidence" value="ECO:0007669"/>
    <property type="project" value="TreeGrafter"/>
</dbReference>
<dbReference type="RefSeq" id="WP_129971181.1">
    <property type="nucleotide sequence ID" value="NZ_JACCEW010000007.1"/>
</dbReference>
<dbReference type="AlphaFoldDB" id="A0A853FFZ2"/>
<dbReference type="SMART" id="SM00347">
    <property type="entry name" value="HTH_MARR"/>
    <property type="match status" value="1"/>
</dbReference>
<dbReference type="PANTHER" id="PTHR33164">
    <property type="entry name" value="TRANSCRIPTIONAL REGULATOR, MARR FAMILY"/>
    <property type="match status" value="1"/>
</dbReference>
<accession>A0A853FFZ2</accession>
<dbReference type="GO" id="GO:0003700">
    <property type="term" value="F:DNA-binding transcription factor activity"/>
    <property type="evidence" value="ECO:0007669"/>
    <property type="project" value="InterPro"/>
</dbReference>
<sequence>MSLSIVSEAPRRVSPAQLRDLTEDTDPVVDELAMLISRRLSVYAEARLSCLAEDAGLSSLDLRALAFVIEFGSLSTGHLGQLMGLSHGGVTALINRLETAGYIQRDRNQHDRRVVTLRPVAERCEPLMHPEQYVVDRIAEIAQRSGNSDLAGTFDFLMRCMKLLRRDTLQWLATRELAK</sequence>
<name>A0A853FFZ2_9BURK</name>